<dbReference type="PANTHER" id="PTHR15665">
    <property type="entry name" value="ASTEROID PROTEIN"/>
    <property type="match status" value="1"/>
</dbReference>
<proteinExistence type="predicted"/>
<dbReference type="AlphaFoldDB" id="A0A3Q0J8U8"/>
<accession>A0A3Q0J8U8</accession>
<evidence type="ECO:0000256" key="1">
    <source>
        <dbReference type="SAM" id="MobiDB-lite"/>
    </source>
</evidence>
<reference evidence="3" key="1">
    <citation type="submission" date="2025-08" db="UniProtKB">
        <authorList>
            <consortium name="RefSeq"/>
        </authorList>
    </citation>
    <scope>IDENTIFICATION</scope>
</reference>
<evidence type="ECO:0000313" key="3">
    <source>
        <dbReference type="RefSeq" id="XP_026683383.1"/>
    </source>
</evidence>
<feature type="compositionally biased region" description="Acidic residues" evidence="1">
    <location>
        <begin position="138"/>
        <end position="153"/>
    </location>
</feature>
<organism evidence="2 3">
    <name type="scientific">Diaphorina citri</name>
    <name type="common">Asian citrus psyllid</name>
    <dbReference type="NCBI Taxonomy" id="121845"/>
    <lineage>
        <taxon>Eukaryota</taxon>
        <taxon>Metazoa</taxon>
        <taxon>Ecdysozoa</taxon>
        <taxon>Arthropoda</taxon>
        <taxon>Hexapoda</taxon>
        <taxon>Insecta</taxon>
        <taxon>Pterygota</taxon>
        <taxon>Neoptera</taxon>
        <taxon>Paraneoptera</taxon>
        <taxon>Hemiptera</taxon>
        <taxon>Sternorrhyncha</taxon>
        <taxon>Psylloidea</taxon>
        <taxon>Psyllidae</taxon>
        <taxon>Diaphorininae</taxon>
        <taxon>Diaphorina</taxon>
    </lineage>
</organism>
<keyword evidence="2" id="KW-1185">Reference proteome</keyword>
<dbReference type="RefSeq" id="XP_026683383.1">
    <property type="nucleotide sequence ID" value="XM_026827582.1"/>
</dbReference>
<dbReference type="KEGG" id="dci:113469713"/>
<dbReference type="GeneID" id="113469713"/>
<evidence type="ECO:0000313" key="2">
    <source>
        <dbReference type="Proteomes" id="UP000079169"/>
    </source>
</evidence>
<dbReference type="PANTHER" id="PTHR15665:SF1">
    <property type="entry name" value="PROTEIN ASTEROID HOMOLOG 1"/>
    <property type="match status" value="1"/>
</dbReference>
<feature type="compositionally biased region" description="Basic and acidic residues" evidence="1">
    <location>
        <begin position="109"/>
        <end position="123"/>
    </location>
</feature>
<dbReference type="STRING" id="121845.A0A3Q0J8U8"/>
<feature type="region of interest" description="Disordered" evidence="1">
    <location>
        <begin position="109"/>
        <end position="211"/>
    </location>
</feature>
<sequence length="287" mass="32883">MLGNDYISHMHFKNFLAQLNFRFSSGRKSPVSKRLAVLIKWCRGQKSLESAVSKIIENLKNHHKTEAIKHLKRSIHDYGNEECILYPYVMEQVVKYNLTEKLKKLQEVNRVDSEEDEVIRYAEDSDDESNATGSTSEENTDSGSDEDLDVHEESEEKVNSEEEHGVKDSGDESEENENHVEQSEGGDDDSSSRDDESISTNNEPNRKHTKKKQFNANYLKLEWLVHEFRHGKLSPHLANMINLGKIYLLPLRENIKLDSVHKASFPILSIITKLLLDNATGTNRTKS</sequence>
<dbReference type="PaxDb" id="121845-A0A3Q0J8U8"/>
<feature type="compositionally biased region" description="Basic and acidic residues" evidence="1">
    <location>
        <begin position="154"/>
        <end position="182"/>
    </location>
</feature>
<gene>
    <name evidence="3" type="primary">LOC113469713</name>
</gene>
<protein>
    <submittedName>
        <fullName evidence="3">Protein asteroid-like</fullName>
    </submittedName>
</protein>
<dbReference type="Proteomes" id="UP000079169">
    <property type="component" value="Unplaced"/>
</dbReference>
<name>A0A3Q0J8U8_DIACI</name>
<dbReference type="InterPro" id="IPR026832">
    <property type="entry name" value="Asteroid"/>
</dbReference>